<accession>U6GXD8</accession>
<dbReference type="VEuPathDB" id="ToxoDB:EPH_0013530"/>
<proteinExistence type="predicted"/>
<dbReference type="EMBL" id="HG693117">
    <property type="protein sequence ID" value="CDI84855.1"/>
    <property type="molecule type" value="Genomic_DNA"/>
</dbReference>
<feature type="region of interest" description="Disordered" evidence="1">
    <location>
        <begin position="73"/>
        <end position="140"/>
    </location>
</feature>
<dbReference type="Proteomes" id="UP000018201">
    <property type="component" value="Unassembled WGS sequence"/>
</dbReference>
<name>U6GXD8_9EIME</name>
<gene>
    <name evidence="2" type="ORF">EPH_0013530</name>
</gene>
<organism evidence="2 3">
    <name type="scientific">Eimeria praecox</name>
    <dbReference type="NCBI Taxonomy" id="51316"/>
    <lineage>
        <taxon>Eukaryota</taxon>
        <taxon>Sar</taxon>
        <taxon>Alveolata</taxon>
        <taxon>Apicomplexa</taxon>
        <taxon>Conoidasida</taxon>
        <taxon>Coccidia</taxon>
        <taxon>Eucoccidiorida</taxon>
        <taxon>Eimeriorina</taxon>
        <taxon>Eimeriidae</taxon>
        <taxon>Eimeria</taxon>
    </lineage>
</organism>
<reference evidence="2" key="2">
    <citation type="submission" date="2013-10" db="EMBL/GenBank/DDBJ databases">
        <authorList>
            <person name="Aslett M."/>
        </authorList>
    </citation>
    <scope>NUCLEOTIDE SEQUENCE [LARGE SCALE GENOMIC DNA]</scope>
    <source>
        <strain evidence="2">Houghton</strain>
    </source>
</reference>
<keyword evidence="3" id="KW-1185">Reference proteome</keyword>
<evidence type="ECO:0000313" key="3">
    <source>
        <dbReference type="Proteomes" id="UP000018201"/>
    </source>
</evidence>
<feature type="compositionally biased region" description="Acidic residues" evidence="1">
    <location>
        <begin position="275"/>
        <end position="289"/>
    </location>
</feature>
<evidence type="ECO:0000256" key="1">
    <source>
        <dbReference type="SAM" id="MobiDB-lite"/>
    </source>
</evidence>
<dbReference type="OrthoDB" id="10652116at2759"/>
<protein>
    <submittedName>
        <fullName evidence="2">Uncharacterized protein</fullName>
    </submittedName>
</protein>
<sequence length="330" mass="36939">MSLIYSEYSQLKRTVAAATQAHEVYVRVENQITDFLHSCFLRKAVESRLRLVRYFELSDAVAVLYKNNYDSSRRSEDLSADSNSNDSNDIDSSDDNSNSISVSDSSSNSNSSNSSRTSSSSHSSSRNNNNSSSSSNNNSANVETMIGDLVKGINSVEAYFRTHDAILSSSWSGTGLIDLTTSIEQVQDVQQQMLLKLQQNQQLAAAIVSAAPHIYRDGFAHIQSAYASFAAEAASIVQEYAAGVQRTAAALNSNGLLMRSRKRQQRQQEQQQQQEEGEEEYEEEEEEESPVMLSLRSSLEKLLRQGRRRRRRKPRDAEFAFIFREAAEAR</sequence>
<dbReference type="AlphaFoldDB" id="U6GXD8"/>
<reference evidence="2" key="1">
    <citation type="submission" date="2013-10" db="EMBL/GenBank/DDBJ databases">
        <title>Genomic analysis of the causative agents of coccidiosis in chickens.</title>
        <authorList>
            <person name="Reid A.J."/>
            <person name="Blake D."/>
            <person name="Billington K."/>
            <person name="Browne H."/>
            <person name="Dunn M."/>
            <person name="Hung S."/>
            <person name="Kawahara F."/>
            <person name="Miranda-Saavedra D."/>
            <person name="Mourier T."/>
            <person name="Nagra H."/>
            <person name="Otto T.D."/>
            <person name="Rawlings N."/>
            <person name="Sanchez A."/>
            <person name="Sanders M."/>
            <person name="Subramaniam C."/>
            <person name="Tay Y."/>
            <person name="Dear P."/>
            <person name="Doerig C."/>
            <person name="Gruber A."/>
            <person name="Parkinson J."/>
            <person name="Shirley M."/>
            <person name="Wan K.L."/>
            <person name="Berriman M."/>
            <person name="Tomley F."/>
            <person name="Pain A."/>
        </authorList>
    </citation>
    <scope>NUCLEOTIDE SEQUENCE [LARGE SCALE GENOMIC DNA]</scope>
    <source>
        <strain evidence="2">Houghton</strain>
    </source>
</reference>
<feature type="region of interest" description="Disordered" evidence="1">
    <location>
        <begin position="260"/>
        <end position="293"/>
    </location>
</feature>
<evidence type="ECO:0000313" key="2">
    <source>
        <dbReference type="EMBL" id="CDI84855.1"/>
    </source>
</evidence>
<feature type="compositionally biased region" description="Low complexity" evidence="1">
    <location>
        <begin position="95"/>
        <end position="140"/>
    </location>
</feature>